<dbReference type="SMART" id="SM00292">
    <property type="entry name" value="BRCT"/>
    <property type="match status" value="2"/>
</dbReference>
<dbReference type="FunFam" id="3.40.50.10190:FF:000008">
    <property type="entry name" value="X-ray repair cross complementing 1"/>
    <property type="match status" value="1"/>
</dbReference>
<sequence length="661" mass="73680">MPDLELQHIVSCSSADKNNPAENLLKPDGSYKWKSTTAGEKSISCIIQLSKSSQIHSIDIGNEGSAFVEILVGKATATDDKDFEVLLVASSFMSPLESRNETNKTSVRMFGPDDLNKQTANQSWDRIKIVCSQPFSKLFQYGLSFIKFRSPPLKENEEPKVKKLGAFIINEDDDADDIHIGSIFANRLNKTLPLTPKAGAAIRLASKHPEDLIKTSLEEVGKKRPAESPPLTTPLAKTPKQENIKPKDDSDKEAQPVTLKRQSTSLSSVASSTSVSSSEKTTLKRTNTEPNKASSSKIFRKIMESVVFVLSGFENPGRGQLRDMALEMGAKYRPDWGKGCTHLVCAFPNTPKYQQVAGKGKIVTKAWIKDCYNQKKLLPWRGYRLGKAPSPPTSSDEEDEPPVAVHKPSTTTSKETLKKDIQKNKASPKNSDSESESDKVKKNSKITEKKDKSPAETKKTITSSAIKGDDPFARSTDEEDDGDESTQNNSTAHNIDDNIDSGLPDLPDFFTDKVFFFYGEMEPAEKRLLTRYIAAYNGEVSHYISKAVNFVVTSKQWDSNFDQAMSENPSLIFVKPKARDKMCLYQLTYFQRLLHMFYLEVLATEFHLGVSSVEHPKCFSSASAPALDYHGLNVMFLLIGWNVLLDTLCRRLRKKCTTREP</sequence>
<feature type="region of interest" description="Disordered" evidence="6">
    <location>
        <begin position="217"/>
        <end position="295"/>
    </location>
</feature>
<evidence type="ECO:0000313" key="9">
    <source>
        <dbReference type="Proteomes" id="UP001233172"/>
    </source>
</evidence>
<dbReference type="AlphaFoldDB" id="A0AAD8CBS7"/>
<dbReference type="InterPro" id="IPR001357">
    <property type="entry name" value="BRCT_dom"/>
</dbReference>
<dbReference type="GO" id="GO:0000012">
    <property type="term" value="P:single strand break repair"/>
    <property type="evidence" value="ECO:0007669"/>
    <property type="project" value="InterPro"/>
</dbReference>
<comment type="subcellular location">
    <subcellularLocation>
        <location evidence="1">Nucleus</location>
    </subcellularLocation>
</comment>
<dbReference type="CDD" id="cd17725">
    <property type="entry name" value="BRCT_XRCC1_rpt1"/>
    <property type="match status" value="1"/>
</dbReference>
<feature type="compositionally biased region" description="Basic and acidic residues" evidence="6">
    <location>
        <begin position="436"/>
        <end position="459"/>
    </location>
</feature>
<dbReference type="SUPFAM" id="SSF52113">
    <property type="entry name" value="BRCT domain"/>
    <property type="match status" value="2"/>
</dbReference>
<name>A0AAD8CBS7_BIOPF</name>
<evidence type="ECO:0000256" key="3">
    <source>
        <dbReference type="ARBA" id="ARBA00022763"/>
    </source>
</evidence>
<reference evidence="8" key="2">
    <citation type="submission" date="2023-04" db="EMBL/GenBank/DDBJ databases">
        <authorList>
            <person name="Bu L."/>
            <person name="Lu L."/>
            <person name="Laidemitt M.R."/>
            <person name="Zhang S.M."/>
            <person name="Mutuku M."/>
            <person name="Mkoji G."/>
            <person name="Steinauer M."/>
            <person name="Loker E.S."/>
        </authorList>
    </citation>
    <scope>NUCLEOTIDE SEQUENCE</scope>
    <source>
        <strain evidence="8">KasaAsao</strain>
        <tissue evidence="8">Whole Snail</tissue>
    </source>
</reference>
<dbReference type="EMBL" id="JASAOG010000002">
    <property type="protein sequence ID" value="KAK0069414.1"/>
    <property type="molecule type" value="Genomic_DNA"/>
</dbReference>
<organism evidence="8 9">
    <name type="scientific">Biomphalaria pfeifferi</name>
    <name type="common">Bloodfluke planorb</name>
    <name type="synonym">Freshwater snail</name>
    <dbReference type="NCBI Taxonomy" id="112525"/>
    <lineage>
        <taxon>Eukaryota</taxon>
        <taxon>Metazoa</taxon>
        <taxon>Spiralia</taxon>
        <taxon>Lophotrochozoa</taxon>
        <taxon>Mollusca</taxon>
        <taxon>Gastropoda</taxon>
        <taxon>Heterobranchia</taxon>
        <taxon>Euthyneura</taxon>
        <taxon>Panpulmonata</taxon>
        <taxon>Hygrophila</taxon>
        <taxon>Lymnaeoidea</taxon>
        <taxon>Planorbidae</taxon>
        <taxon>Biomphalaria</taxon>
    </lineage>
</organism>
<dbReference type="Gene3D" id="3.40.50.10190">
    <property type="entry name" value="BRCT domain"/>
    <property type="match status" value="2"/>
</dbReference>
<feature type="compositionally biased region" description="Basic and acidic residues" evidence="6">
    <location>
        <begin position="467"/>
        <end position="476"/>
    </location>
</feature>
<evidence type="ECO:0000256" key="2">
    <source>
        <dbReference type="ARBA" id="ARBA00022737"/>
    </source>
</evidence>
<proteinExistence type="predicted"/>
<dbReference type="Proteomes" id="UP001233172">
    <property type="component" value="Unassembled WGS sequence"/>
</dbReference>
<dbReference type="Pfam" id="PF00533">
    <property type="entry name" value="BRCT"/>
    <property type="match status" value="2"/>
</dbReference>
<evidence type="ECO:0000259" key="7">
    <source>
        <dbReference type="PROSITE" id="PS50172"/>
    </source>
</evidence>
<feature type="domain" description="BRCT" evidence="7">
    <location>
        <begin position="298"/>
        <end position="385"/>
    </location>
</feature>
<dbReference type="PANTHER" id="PTHR11370:SF5">
    <property type="entry name" value="DNA REPAIR PROTEIN XRCC1"/>
    <property type="match status" value="1"/>
</dbReference>
<feature type="domain" description="BRCT" evidence="7">
    <location>
        <begin position="505"/>
        <end position="577"/>
    </location>
</feature>
<dbReference type="InterPro" id="IPR036420">
    <property type="entry name" value="BRCT_dom_sf"/>
</dbReference>
<comment type="caution">
    <text evidence="8">The sequence shown here is derived from an EMBL/GenBank/DDBJ whole genome shotgun (WGS) entry which is preliminary data.</text>
</comment>
<dbReference type="InterPro" id="IPR045080">
    <property type="entry name" value="BRCT_XRCC1_rpt1"/>
</dbReference>
<dbReference type="PROSITE" id="PS50172">
    <property type="entry name" value="BRCT"/>
    <property type="match status" value="2"/>
</dbReference>
<dbReference type="GO" id="GO:0003684">
    <property type="term" value="F:damaged DNA binding"/>
    <property type="evidence" value="ECO:0007669"/>
    <property type="project" value="InterPro"/>
</dbReference>
<dbReference type="InterPro" id="IPR002706">
    <property type="entry name" value="Xrcc1_N"/>
</dbReference>
<keyword evidence="2" id="KW-0677">Repeat</keyword>
<evidence type="ECO:0000256" key="6">
    <source>
        <dbReference type="SAM" id="MobiDB-lite"/>
    </source>
</evidence>
<feature type="compositionally biased region" description="Polar residues" evidence="6">
    <location>
        <begin position="284"/>
        <end position="295"/>
    </location>
</feature>
<accession>A0AAD8CBS7</accession>
<dbReference type="Gene3D" id="2.60.120.260">
    <property type="entry name" value="Galactose-binding domain-like"/>
    <property type="match status" value="1"/>
</dbReference>
<feature type="compositionally biased region" description="Low complexity" evidence="6">
    <location>
        <begin position="263"/>
        <end position="278"/>
    </location>
</feature>
<keyword evidence="5" id="KW-0539">Nucleus</keyword>
<dbReference type="GO" id="GO:0005634">
    <property type="term" value="C:nucleus"/>
    <property type="evidence" value="ECO:0007669"/>
    <property type="project" value="UniProtKB-SubCell"/>
</dbReference>
<dbReference type="GO" id="GO:0006303">
    <property type="term" value="P:double-strand break repair via nonhomologous end joining"/>
    <property type="evidence" value="ECO:0007669"/>
    <property type="project" value="InterPro"/>
</dbReference>
<reference evidence="8" key="1">
    <citation type="journal article" date="2023" name="PLoS Negl. Trop. Dis.">
        <title>A genome sequence for Biomphalaria pfeifferi, the major vector snail for the human-infecting parasite Schistosoma mansoni.</title>
        <authorList>
            <person name="Bu L."/>
            <person name="Lu L."/>
            <person name="Laidemitt M.R."/>
            <person name="Zhang S.M."/>
            <person name="Mutuku M."/>
            <person name="Mkoji G."/>
            <person name="Steinauer M."/>
            <person name="Loker E.S."/>
        </authorList>
    </citation>
    <scope>NUCLEOTIDE SEQUENCE</scope>
    <source>
        <strain evidence="8">KasaAsao</strain>
    </source>
</reference>
<dbReference type="FunFam" id="2.60.120.260:FF:000025">
    <property type="entry name" value="DNA repair protein XRCC1 isoform X1"/>
    <property type="match status" value="1"/>
</dbReference>
<keyword evidence="3" id="KW-0227">DNA damage</keyword>
<feature type="region of interest" description="Disordered" evidence="6">
    <location>
        <begin position="383"/>
        <end position="498"/>
    </location>
</feature>
<evidence type="ECO:0000313" key="8">
    <source>
        <dbReference type="EMBL" id="KAK0069414.1"/>
    </source>
</evidence>
<evidence type="ECO:0000256" key="5">
    <source>
        <dbReference type="ARBA" id="ARBA00023242"/>
    </source>
</evidence>
<dbReference type="GO" id="GO:0006284">
    <property type="term" value="P:base-excision repair"/>
    <property type="evidence" value="ECO:0007669"/>
    <property type="project" value="InterPro"/>
</dbReference>
<evidence type="ECO:0000256" key="1">
    <source>
        <dbReference type="ARBA" id="ARBA00004123"/>
    </source>
</evidence>
<keyword evidence="9" id="KW-1185">Reference proteome</keyword>
<dbReference type="SUPFAM" id="SSF49785">
    <property type="entry name" value="Galactose-binding domain-like"/>
    <property type="match status" value="1"/>
</dbReference>
<dbReference type="InterPro" id="IPR008979">
    <property type="entry name" value="Galactose-bd-like_sf"/>
</dbReference>
<keyword evidence="4" id="KW-0234">DNA repair</keyword>
<feature type="compositionally biased region" description="Basic and acidic residues" evidence="6">
    <location>
        <begin position="217"/>
        <end position="226"/>
    </location>
</feature>
<dbReference type="PANTHER" id="PTHR11370">
    <property type="entry name" value="DNA-REPAIR PROTEIN XRCC1"/>
    <property type="match status" value="1"/>
</dbReference>
<dbReference type="Pfam" id="PF01834">
    <property type="entry name" value="XRCC1_N"/>
    <property type="match status" value="1"/>
</dbReference>
<feature type="compositionally biased region" description="Basic and acidic residues" evidence="6">
    <location>
        <begin position="239"/>
        <end position="254"/>
    </location>
</feature>
<gene>
    <name evidence="8" type="ORF">Bpfe_000591</name>
</gene>
<evidence type="ECO:0000256" key="4">
    <source>
        <dbReference type="ARBA" id="ARBA00023204"/>
    </source>
</evidence>
<protein>
    <submittedName>
        <fullName evidence="8">DNA repair protein XRCC1-like isoform X1</fullName>
    </submittedName>
</protein>